<reference evidence="6" key="2">
    <citation type="journal article" date="2022" name="BMC Genomics">
        <title>Comparative genome analysis of mycobacteria focusing on tRNA and non-coding RNA.</title>
        <authorList>
            <person name="Behra P.R.K."/>
            <person name="Pettersson B.M.F."/>
            <person name="Ramesh M."/>
            <person name="Das S."/>
            <person name="Dasgupta S."/>
            <person name="Kirsebom L.A."/>
        </authorList>
    </citation>
    <scope>NUCLEOTIDE SEQUENCE</scope>
    <source>
        <strain evidence="6">DSM 44242</strain>
    </source>
</reference>
<dbReference type="Pfam" id="PF00440">
    <property type="entry name" value="TetR_N"/>
    <property type="match status" value="1"/>
</dbReference>
<dbReference type="PANTHER" id="PTHR30055:SF225">
    <property type="entry name" value="TRANSCRIPTIONAL REGULATORY PROTEIN-RELATED"/>
    <property type="match status" value="1"/>
</dbReference>
<comment type="caution">
    <text evidence="6">The sequence shown here is derived from an EMBL/GenBank/DDBJ whole genome shotgun (WGS) entry which is preliminary data.</text>
</comment>
<sequence>MRGTETRGRPRDPLATDRIMAAALDEYAQHGWSGFSMRGVAQAAGVGKSSLYLRWPSKEQLLVDSVVAGAAHLTERADLGSLYDDVMAWATDLFEYFLGPAGRTAVRITIDAVDGTPALDGIRRRVTEPITQTSTTIFRRALQRGEISTEVVSLDVAECLFGSVLMHVMNLAPAARQHAKANAHQHVRPFVDIVLTGIGARIPGVPSKR</sequence>
<evidence type="ECO:0000256" key="3">
    <source>
        <dbReference type="ARBA" id="ARBA00023163"/>
    </source>
</evidence>
<dbReference type="Pfam" id="PF16859">
    <property type="entry name" value="TetR_C_11"/>
    <property type="match status" value="1"/>
</dbReference>
<dbReference type="InterPro" id="IPR011075">
    <property type="entry name" value="TetR_C"/>
</dbReference>
<dbReference type="InterPro" id="IPR001647">
    <property type="entry name" value="HTH_TetR"/>
</dbReference>
<dbReference type="AlphaFoldDB" id="A0AAW5T0N4"/>
<dbReference type="Gene3D" id="1.10.10.60">
    <property type="entry name" value="Homeodomain-like"/>
    <property type="match status" value="1"/>
</dbReference>
<name>A0AAW5T0N4_9MYCO</name>
<feature type="DNA-binding region" description="H-T-H motif" evidence="4">
    <location>
        <begin position="36"/>
        <end position="55"/>
    </location>
</feature>
<dbReference type="InterPro" id="IPR036271">
    <property type="entry name" value="Tet_transcr_reg_TetR-rel_C_sf"/>
</dbReference>
<evidence type="ECO:0000259" key="5">
    <source>
        <dbReference type="PROSITE" id="PS50977"/>
    </source>
</evidence>
<dbReference type="GO" id="GO:0000976">
    <property type="term" value="F:transcription cis-regulatory region binding"/>
    <property type="evidence" value="ECO:0007669"/>
    <property type="project" value="TreeGrafter"/>
</dbReference>
<keyword evidence="3" id="KW-0804">Transcription</keyword>
<evidence type="ECO:0000256" key="2">
    <source>
        <dbReference type="ARBA" id="ARBA00023125"/>
    </source>
</evidence>
<organism evidence="6 7">
    <name type="scientific">Mycolicibacterium porcinum</name>
    <dbReference type="NCBI Taxonomy" id="39693"/>
    <lineage>
        <taxon>Bacteria</taxon>
        <taxon>Bacillati</taxon>
        <taxon>Actinomycetota</taxon>
        <taxon>Actinomycetes</taxon>
        <taxon>Mycobacteriales</taxon>
        <taxon>Mycobacteriaceae</taxon>
        <taxon>Mycolicibacterium</taxon>
    </lineage>
</organism>
<evidence type="ECO:0000313" key="6">
    <source>
        <dbReference type="EMBL" id="MCV7388098.1"/>
    </source>
</evidence>
<dbReference type="PRINTS" id="PR00455">
    <property type="entry name" value="HTHTETR"/>
</dbReference>
<dbReference type="EMBL" id="JACKVC010000010">
    <property type="protein sequence ID" value="MCV7388098.1"/>
    <property type="molecule type" value="Genomic_DNA"/>
</dbReference>
<dbReference type="InterPro" id="IPR009057">
    <property type="entry name" value="Homeodomain-like_sf"/>
</dbReference>
<evidence type="ECO:0000256" key="4">
    <source>
        <dbReference type="PROSITE-ProRule" id="PRU00335"/>
    </source>
</evidence>
<dbReference type="InterPro" id="IPR050109">
    <property type="entry name" value="HTH-type_TetR-like_transc_reg"/>
</dbReference>
<dbReference type="SUPFAM" id="SSF48498">
    <property type="entry name" value="Tetracyclin repressor-like, C-terminal domain"/>
    <property type="match status" value="1"/>
</dbReference>
<dbReference type="Proteomes" id="UP001141659">
    <property type="component" value="Unassembled WGS sequence"/>
</dbReference>
<accession>A0AAW5T0N4</accession>
<dbReference type="PROSITE" id="PS50977">
    <property type="entry name" value="HTH_TETR_2"/>
    <property type="match status" value="1"/>
</dbReference>
<evidence type="ECO:0000313" key="7">
    <source>
        <dbReference type="Proteomes" id="UP001141659"/>
    </source>
</evidence>
<dbReference type="GO" id="GO:0003700">
    <property type="term" value="F:DNA-binding transcription factor activity"/>
    <property type="evidence" value="ECO:0007669"/>
    <property type="project" value="TreeGrafter"/>
</dbReference>
<dbReference type="RefSeq" id="WP_036446880.1">
    <property type="nucleotide sequence ID" value="NZ_JACKVC010000010.1"/>
</dbReference>
<dbReference type="Gene3D" id="1.10.357.10">
    <property type="entry name" value="Tetracycline Repressor, domain 2"/>
    <property type="match status" value="1"/>
</dbReference>
<keyword evidence="2 4" id="KW-0238">DNA-binding</keyword>
<evidence type="ECO:0000256" key="1">
    <source>
        <dbReference type="ARBA" id="ARBA00023015"/>
    </source>
</evidence>
<feature type="domain" description="HTH tetR-type" evidence="5">
    <location>
        <begin position="13"/>
        <end position="73"/>
    </location>
</feature>
<proteinExistence type="predicted"/>
<dbReference type="SUPFAM" id="SSF46689">
    <property type="entry name" value="Homeodomain-like"/>
    <property type="match status" value="1"/>
</dbReference>
<keyword evidence="1" id="KW-0805">Transcription regulation</keyword>
<protein>
    <submittedName>
        <fullName evidence="6">TetR/AcrR family transcriptional regulator</fullName>
    </submittedName>
</protein>
<gene>
    <name evidence="6" type="ORF">H5P34_08575</name>
</gene>
<reference evidence="6" key="1">
    <citation type="submission" date="2020-07" db="EMBL/GenBank/DDBJ databases">
        <authorList>
            <person name="Pettersson B.M.F."/>
            <person name="Behra P.R.K."/>
            <person name="Ramesh M."/>
            <person name="Das S."/>
            <person name="Dasgupta S."/>
            <person name="Kirsebom L.A."/>
        </authorList>
    </citation>
    <scope>NUCLEOTIDE SEQUENCE</scope>
    <source>
        <strain evidence="6">DSM 44242</strain>
    </source>
</reference>
<dbReference type="PANTHER" id="PTHR30055">
    <property type="entry name" value="HTH-TYPE TRANSCRIPTIONAL REGULATOR RUTR"/>
    <property type="match status" value="1"/>
</dbReference>